<accession>A0AAE0XC37</accession>
<dbReference type="Pfam" id="PF14087">
    <property type="entry name" value="DUF4267"/>
    <property type="match status" value="1"/>
</dbReference>
<dbReference type="EMBL" id="JAULSO010000002">
    <property type="protein sequence ID" value="KAK3689723.1"/>
    <property type="molecule type" value="Genomic_DNA"/>
</dbReference>
<keyword evidence="3" id="KW-1185">Reference proteome</keyword>
<feature type="transmembrane region" description="Helical" evidence="1">
    <location>
        <begin position="62"/>
        <end position="80"/>
    </location>
</feature>
<evidence type="ECO:0000313" key="2">
    <source>
        <dbReference type="EMBL" id="KAK3689723.1"/>
    </source>
</evidence>
<keyword evidence="1" id="KW-0812">Transmembrane</keyword>
<name>A0AAE0XC37_9PEZI</name>
<reference evidence="2" key="1">
    <citation type="journal article" date="2023" name="Mol. Phylogenet. Evol.">
        <title>Genome-scale phylogeny and comparative genomics of the fungal order Sordariales.</title>
        <authorList>
            <person name="Hensen N."/>
            <person name="Bonometti L."/>
            <person name="Westerberg I."/>
            <person name="Brannstrom I.O."/>
            <person name="Guillou S."/>
            <person name="Cros-Aarteil S."/>
            <person name="Calhoun S."/>
            <person name="Haridas S."/>
            <person name="Kuo A."/>
            <person name="Mondo S."/>
            <person name="Pangilinan J."/>
            <person name="Riley R."/>
            <person name="LaButti K."/>
            <person name="Andreopoulos B."/>
            <person name="Lipzen A."/>
            <person name="Chen C."/>
            <person name="Yan M."/>
            <person name="Daum C."/>
            <person name="Ng V."/>
            <person name="Clum A."/>
            <person name="Steindorff A."/>
            <person name="Ohm R.A."/>
            <person name="Martin F."/>
            <person name="Silar P."/>
            <person name="Natvig D.O."/>
            <person name="Lalanne C."/>
            <person name="Gautier V."/>
            <person name="Ament-Velasquez S.L."/>
            <person name="Kruys A."/>
            <person name="Hutchinson M.I."/>
            <person name="Powell A.J."/>
            <person name="Barry K."/>
            <person name="Miller A.N."/>
            <person name="Grigoriev I.V."/>
            <person name="Debuchy R."/>
            <person name="Gladieux P."/>
            <person name="Hiltunen Thoren M."/>
            <person name="Johannesson H."/>
        </authorList>
    </citation>
    <scope>NUCLEOTIDE SEQUENCE</scope>
    <source>
        <strain evidence="2">CBS 314.62</strain>
    </source>
</reference>
<keyword evidence="1" id="KW-0472">Membrane</keyword>
<feature type="transmembrane region" description="Helical" evidence="1">
    <location>
        <begin position="100"/>
        <end position="122"/>
    </location>
</feature>
<protein>
    <submittedName>
        <fullName evidence="2">Uncharacterized protein</fullName>
    </submittedName>
</protein>
<sequence length="179" mass="19909">MIEETKSRTPVEKRLFHKLAPLKEPLAYQQSPATKRIIPSFNNPRITQPYLTMSQAFSLRHVPALTIASTTTFGGLWPMFDAKGAMLELGFPLHIANTPATYPVMIQGQTRTTILGLLLFIFYYRGKFAEVDTILAVLGAYGGVVDSFLVWNGGNKRWAAFRLVFSWLVSAWGLAGLTA</sequence>
<proteinExistence type="predicted"/>
<evidence type="ECO:0000313" key="3">
    <source>
        <dbReference type="Proteomes" id="UP001270362"/>
    </source>
</evidence>
<comment type="caution">
    <text evidence="2">The sequence shown here is derived from an EMBL/GenBank/DDBJ whole genome shotgun (WGS) entry which is preliminary data.</text>
</comment>
<dbReference type="InterPro" id="IPR025363">
    <property type="entry name" value="DUF4267"/>
</dbReference>
<feature type="transmembrane region" description="Helical" evidence="1">
    <location>
        <begin position="134"/>
        <end position="153"/>
    </location>
</feature>
<evidence type="ECO:0000256" key="1">
    <source>
        <dbReference type="SAM" id="Phobius"/>
    </source>
</evidence>
<organism evidence="2 3">
    <name type="scientific">Podospora appendiculata</name>
    <dbReference type="NCBI Taxonomy" id="314037"/>
    <lineage>
        <taxon>Eukaryota</taxon>
        <taxon>Fungi</taxon>
        <taxon>Dikarya</taxon>
        <taxon>Ascomycota</taxon>
        <taxon>Pezizomycotina</taxon>
        <taxon>Sordariomycetes</taxon>
        <taxon>Sordariomycetidae</taxon>
        <taxon>Sordariales</taxon>
        <taxon>Podosporaceae</taxon>
        <taxon>Podospora</taxon>
    </lineage>
</organism>
<reference evidence="2" key="2">
    <citation type="submission" date="2023-06" db="EMBL/GenBank/DDBJ databases">
        <authorList>
            <consortium name="Lawrence Berkeley National Laboratory"/>
            <person name="Haridas S."/>
            <person name="Hensen N."/>
            <person name="Bonometti L."/>
            <person name="Westerberg I."/>
            <person name="Brannstrom I.O."/>
            <person name="Guillou S."/>
            <person name="Cros-Aarteil S."/>
            <person name="Calhoun S."/>
            <person name="Kuo A."/>
            <person name="Mondo S."/>
            <person name="Pangilinan J."/>
            <person name="Riley R."/>
            <person name="Labutti K."/>
            <person name="Andreopoulos B."/>
            <person name="Lipzen A."/>
            <person name="Chen C."/>
            <person name="Yanf M."/>
            <person name="Daum C."/>
            <person name="Ng V."/>
            <person name="Clum A."/>
            <person name="Steindorff A."/>
            <person name="Ohm R."/>
            <person name="Martin F."/>
            <person name="Silar P."/>
            <person name="Natvig D."/>
            <person name="Lalanne C."/>
            <person name="Gautier V."/>
            <person name="Ament-Velasquez S.L."/>
            <person name="Kruys A."/>
            <person name="Hutchinson M.I."/>
            <person name="Powell A.J."/>
            <person name="Barry K."/>
            <person name="Miller A.N."/>
            <person name="Grigoriev I.V."/>
            <person name="Debuchy R."/>
            <person name="Gladieux P."/>
            <person name="Thoren M.H."/>
            <person name="Johannesson H."/>
        </authorList>
    </citation>
    <scope>NUCLEOTIDE SEQUENCE</scope>
    <source>
        <strain evidence="2">CBS 314.62</strain>
    </source>
</reference>
<keyword evidence="1" id="KW-1133">Transmembrane helix</keyword>
<gene>
    <name evidence="2" type="ORF">B0T22DRAFT_462099</name>
</gene>
<dbReference type="Proteomes" id="UP001270362">
    <property type="component" value="Unassembled WGS sequence"/>
</dbReference>
<feature type="transmembrane region" description="Helical" evidence="1">
    <location>
        <begin position="159"/>
        <end position="177"/>
    </location>
</feature>
<dbReference type="AlphaFoldDB" id="A0AAE0XC37"/>